<organism evidence="1 2">
    <name type="scientific">Hypothenemus hampei</name>
    <name type="common">Coffee berry borer</name>
    <dbReference type="NCBI Taxonomy" id="57062"/>
    <lineage>
        <taxon>Eukaryota</taxon>
        <taxon>Metazoa</taxon>
        <taxon>Ecdysozoa</taxon>
        <taxon>Arthropoda</taxon>
        <taxon>Hexapoda</taxon>
        <taxon>Insecta</taxon>
        <taxon>Pterygota</taxon>
        <taxon>Neoptera</taxon>
        <taxon>Endopterygota</taxon>
        <taxon>Coleoptera</taxon>
        <taxon>Polyphaga</taxon>
        <taxon>Cucujiformia</taxon>
        <taxon>Curculionidae</taxon>
        <taxon>Scolytinae</taxon>
        <taxon>Hypothenemus</taxon>
    </lineage>
</organism>
<dbReference type="PANTHER" id="PTHR20905">
    <property type="entry name" value="N-ACETYLTRANSFERASE-RELATED"/>
    <property type="match status" value="1"/>
</dbReference>
<sequence length="192" mass="21608">MTPPITPTTPVSPKEYEIIVTTMDDEEAILNFLRKTFFKDEPLNKFLELISNENPQCIDLEKFALKDLDNGLNLKAVHNGNIIGVSLNALLTKGYYSDDFKVTDPKFSKIVRLLDRITIESDVFSRFPDCKKAITVKILSVDGAYRGQGIAKELINKTSMQTIEKILIFSSFIGSRSLEENTGIISQFPARL</sequence>
<reference evidence="1 2" key="1">
    <citation type="submission" date="2024-05" db="EMBL/GenBank/DDBJ databases">
        <title>Genetic variation in Jamaican populations of the coffee berry borer (Hypothenemus hampei).</title>
        <authorList>
            <person name="Errbii M."/>
            <person name="Myrie A."/>
        </authorList>
    </citation>
    <scope>NUCLEOTIDE SEQUENCE [LARGE SCALE GENOMIC DNA]</scope>
    <source>
        <strain evidence="1">JA-Hopewell-2020-01-JO</strain>
        <tissue evidence="1">Whole body</tissue>
    </source>
</reference>
<name>A0ABD1EXJ6_HYPHA</name>
<evidence type="ECO:0000313" key="2">
    <source>
        <dbReference type="Proteomes" id="UP001566132"/>
    </source>
</evidence>
<dbReference type="Proteomes" id="UP001566132">
    <property type="component" value="Unassembled WGS sequence"/>
</dbReference>
<keyword evidence="2" id="KW-1185">Reference proteome</keyword>
<evidence type="ECO:0000313" key="1">
    <source>
        <dbReference type="EMBL" id="KAL1505414.1"/>
    </source>
</evidence>
<dbReference type="SUPFAM" id="SSF55729">
    <property type="entry name" value="Acyl-CoA N-acyltransferases (Nat)"/>
    <property type="match status" value="1"/>
</dbReference>
<comment type="caution">
    <text evidence="1">The sequence shown here is derived from an EMBL/GenBank/DDBJ whole genome shotgun (WGS) entry which is preliminary data.</text>
</comment>
<protein>
    <recommendedName>
        <fullName evidence="3">N-acetyltransferase domain-containing protein</fullName>
    </recommendedName>
</protein>
<dbReference type="PANTHER" id="PTHR20905:SF1">
    <property type="entry name" value="AT07410P-RELATED"/>
    <property type="match status" value="1"/>
</dbReference>
<dbReference type="AlphaFoldDB" id="A0ABD1EXJ6"/>
<dbReference type="EMBL" id="JBDJPC010000004">
    <property type="protein sequence ID" value="KAL1505414.1"/>
    <property type="molecule type" value="Genomic_DNA"/>
</dbReference>
<accession>A0ABD1EXJ6</accession>
<dbReference type="InterPro" id="IPR016181">
    <property type="entry name" value="Acyl_CoA_acyltransferase"/>
</dbReference>
<gene>
    <name evidence="1" type="ORF">ABEB36_004986</name>
</gene>
<dbReference type="Gene3D" id="3.40.630.30">
    <property type="match status" value="1"/>
</dbReference>
<proteinExistence type="predicted"/>
<evidence type="ECO:0008006" key="3">
    <source>
        <dbReference type="Google" id="ProtNLM"/>
    </source>
</evidence>